<dbReference type="OMA" id="AGHHIMM"/>
<reference evidence="2 3" key="1">
    <citation type="submission" date="2015-12" db="EMBL/GenBank/DDBJ databases">
        <title>Dictyostelia acquired genes for synthesis and detection of signals that induce cell-type specialization by lateral gene transfer from prokaryotes.</title>
        <authorList>
            <person name="Gloeckner G."/>
            <person name="Schaap P."/>
        </authorList>
    </citation>
    <scope>NUCLEOTIDE SEQUENCE [LARGE SCALE GENOMIC DNA]</scope>
    <source>
        <strain evidence="2 3">TK</strain>
    </source>
</reference>
<feature type="region of interest" description="Disordered" evidence="1">
    <location>
        <begin position="163"/>
        <end position="188"/>
    </location>
</feature>
<accession>A0A152A802</accession>
<proteinExistence type="predicted"/>
<name>A0A152A802_TIELA</name>
<evidence type="ECO:0000313" key="3">
    <source>
        <dbReference type="Proteomes" id="UP000076078"/>
    </source>
</evidence>
<feature type="compositionally biased region" description="Low complexity" evidence="1">
    <location>
        <begin position="168"/>
        <end position="188"/>
    </location>
</feature>
<keyword evidence="2" id="KW-0687">Ribonucleoprotein</keyword>
<keyword evidence="2" id="KW-0689">Ribosomal protein</keyword>
<dbReference type="InParanoid" id="A0A152A802"/>
<dbReference type="Proteomes" id="UP000076078">
    <property type="component" value="Unassembled WGS sequence"/>
</dbReference>
<dbReference type="GO" id="GO:0005840">
    <property type="term" value="C:ribosome"/>
    <property type="evidence" value="ECO:0007669"/>
    <property type="project" value="UniProtKB-KW"/>
</dbReference>
<comment type="caution">
    <text evidence="2">The sequence shown here is derived from an EMBL/GenBank/DDBJ whole genome shotgun (WGS) entry which is preliminary data.</text>
</comment>
<sequence length="272" mass="31545">MFTQTQYQFQIPIVNSSIVPLANPYIYPPTHQYNVQPPHLHHHHHQSNIYTFKNYNNNSVNTIGNNVNKKTPQPFKYHQNNYTKVHYQNQQPNQQHYIKKSFTGNQRPNNGSGSVKVIRIQSESFIHLQQKKKSVDEPAFYAQSDKDFPNLMKEYIGLETNDSLTPVNNNSNISKSNSNSNNSNNSASTSVYPVLKEYLKDFSVHTEERLKLSNDNIKTSWQERAEILFSICLKLPVDFDIKIHKNKLIHFLTTSKSEKELESIISNYLSIC</sequence>
<dbReference type="EMBL" id="LODT01000004">
    <property type="protein sequence ID" value="KYR02261.1"/>
    <property type="molecule type" value="Genomic_DNA"/>
</dbReference>
<evidence type="ECO:0000256" key="1">
    <source>
        <dbReference type="SAM" id="MobiDB-lite"/>
    </source>
</evidence>
<gene>
    <name evidence="2" type="ORF">DLAC_01092</name>
</gene>
<evidence type="ECO:0000313" key="2">
    <source>
        <dbReference type="EMBL" id="KYR02261.1"/>
    </source>
</evidence>
<organism evidence="2 3">
    <name type="scientific">Tieghemostelium lacteum</name>
    <name type="common">Slime mold</name>
    <name type="synonym">Dictyostelium lacteum</name>
    <dbReference type="NCBI Taxonomy" id="361077"/>
    <lineage>
        <taxon>Eukaryota</taxon>
        <taxon>Amoebozoa</taxon>
        <taxon>Evosea</taxon>
        <taxon>Eumycetozoa</taxon>
        <taxon>Dictyostelia</taxon>
        <taxon>Dictyosteliales</taxon>
        <taxon>Raperosteliaceae</taxon>
        <taxon>Tieghemostelium</taxon>
    </lineage>
</organism>
<dbReference type="AlphaFoldDB" id="A0A152A802"/>
<dbReference type="OrthoDB" id="21047at2759"/>
<protein>
    <submittedName>
        <fullName evidence="2">Ribosomal protein L33</fullName>
    </submittedName>
</protein>
<keyword evidence="3" id="KW-1185">Reference proteome</keyword>